<evidence type="ECO:0000313" key="2">
    <source>
        <dbReference type="Proteomes" id="UP000233469"/>
    </source>
</evidence>
<sequence length="140" mass="16046">MELDVLLRTLILLKQKDWAFFYKASSTNNTNVAEAAHALANQEEKHLKLLTAIIRGRKVNQKTLKIMETKNKFGVPYSRRDNGEVKKISKAITHKEEKKIILKEHELQICVQEVAARKALAEAEAIELINLEKKKSLELL</sequence>
<reference evidence="1 2" key="1">
    <citation type="submission" date="2016-04" db="EMBL/GenBank/DDBJ databases">
        <title>Genome analyses suggest a sexual origin of heterokaryosis in a supposedly ancient asexual fungus.</title>
        <authorList>
            <person name="Ropars J."/>
            <person name="Sedzielewska K."/>
            <person name="Noel J."/>
            <person name="Charron P."/>
            <person name="Farinelli L."/>
            <person name="Marton T."/>
            <person name="Kruger M."/>
            <person name="Pelin A."/>
            <person name="Brachmann A."/>
            <person name="Corradi N."/>
        </authorList>
    </citation>
    <scope>NUCLEOTIDE SEQUENCE [LARGE SCALE GENOMIC DNA]</scope>
    <source>
        <strain evidence="1 2">C2</strain>
    </source>
</reference>
<comment type="caution">
    <text evidence="1">The sequence shown here is derived from an EMBL/GenBank/DDBJ whole genome shotgun (WGS) entry which is preliminary data.</text>
</comment>
<accession>A0A2N1N6M0</accession>
<dbReference type="VEuPathDB" id="FungiDB:FUN_006871"/>
<proteinExistence type="predicted"/>
<dbReference type="EMBL" id="LLXL01000711">
    <property type="protein sequence ID" value="PKK69566.1"/>
    <property type="molecule type" value="Genomic_DNA"/>
</dbReference>
<evidence type="ECO:0000313" key="1">
    <source>
        <dbReference type="EMBL" id="PKK69566.1"/>
    </source>
</evidence>
<dbReference type="AlphaFoldDB" id="A0A2N1N6M0"/>
<dbReference type="Proteomes" id="UP000233469">
    <property type="component" value="Unassembled WGS sequence"/>
</dbReference>
<protein>
    <submittedName>
        <fullName evidence="1">Uncharacterized protein</fullName>
    </submittedName>
</protein>
<name>A0A2N1N6M0_9GLOM</name>
<gene>
    <name evidence="1" type="ORF">RhiirC2_712563</name>
</gene>
<reference evidence="1 2" key="2">
    <citation type="submission" date="2017-10" db="EMBL/GenBank/DDBJ databases">
        <title>Extensive intraspecific genome diversity in a model arbuscular mycorrhizal fungus.</title>
        <authorList>
            <person name="Chen E.C.H."/>
            <person name="Morin E."/>
            <person name="Baudet D."/>
            <person name="Noel J."/>
            <person name="Ndikumana S."/>
            <person name="Charron P."/>
            <person name="St-Onge C."/>
            <person name="Giorgi J."/>
            <person name="Grigoriev I.V."/>
            <person name="Roux C."/>
            <person name="Martin F.M."/>
            <person name="Corradi N."/>
        </authorList>
    </citation>
    <scope>NUCLEOTIDE SEQUENCE [LARGE SCALE GENOMIC DNA]</scope>
    <source>
        <strain evidence="1 2">C2</strain>
    </source>
</reference>
<organism evidence="1 2">
    <name type="scientific">Rhizophagus irregularis</name>
    <dbReference type="NCBI Taxonomy" id="588596"/>
    <lineage>
        <taxon>Eukaryota</taxon>
        <taxon>Fungi</taxon>
        <taxon>Fungi incertae sedis</taxon>
        <taxon>Mucoromycota</taxon>
        <taxon>Glomeromycotina</taxon>
        <taxon>Glomeromycetes</taxon>
        <taxon>Glomerales</taxon>
        <taxon>Glomeraceae</taxon>
        <taxon>Rhizophagus</taxon>
    </lineage>
</organism>